<dbReference type="GO" id="GO:0016787">
    <property type="term" value="F:hydrolase activity"/>
    <property type="evidence" value="ECO:0007669"/>
    <property type="project" value="UniProtKB-KW"/>
</dbReference>
<reference evidence="2 3" key="1">
    <citation type="submission" date="2019-07" db="EMBL/GenBank/DDBJ databases">
        <title>Complete Genome Sequence and Methylome Analysis of Nocardia otitidis-caviarum NEB252.</title>
        <authorList>
            <person name="Fomenkov A."/>
            <person name="Anton B.P."/>
            <person name="Vincze T."/>
            <person name="Roberts R.J."/>
        </authorList>
    </citation>
    <scope>NUCLEOTIDE SEQUENCE [LARGE SCALE GENOMIC DNA]</scope>
    <source>
        <strain evidence="2 3">NEB252</strain>
    </source>
</reference>
<dbReference type="Pfam" id="PF12146">
    <property type="entry name" value="Hydrolase_4"/>
    <property type="match status" value="1"/>
</dbReference>
<dbReference type="Proteomes" id="UP000317039">
    <property type="component" value="Chromosome"/>
</dbReference>
<dbReference type="InterPro" id="IPR022742">
    <property type="entry name" value="Hydrolase_4"/>
</dbReference>
<proteinExistence type="predicted"/>
<dbReference type="PANTHER" id="PTHR43433">
    <property type="entry name" value="HYDROLASE, ALPHA/BETA FOLD FAMILY PROTEIN"/>
    <property type="match status" value="1"/>
</dbReference>
<protein>
    <submittedName>
        <fullName evidence="2">Alpha/beta hydrolase</fullName>
    </submittedName>
</protein>
<dbReference type="EMBL" id="CP041695">
    <property type="protein sequence ID" value="QDP82438.1"/>
    <property type="molecule type" value="Genomic_DNA"/>
</dbReference>
<accession>A0A516NU68</accession>
<dbReference type="KEGG" id="nod:FOH10_30635"/>
<evidence type="ECO:0000313" key="2">
    <source>
        <dbReference type="EMBL" id="QDP82438.1"/>
    </source>
</evidence>
<name>A0A516NU68_9NOCA</name>
<dbReference type="SUPFAM" id="SSF53474">
    <property type="entry name" value="alpha/beta-Hydrolases"/>
    <property type="match status" value="1"/>
</dbReference>
<gene>
    <name evidence="2" type="ORF">FOH10_30635</name>
</gene>
<sequence>MRPSAFSITGDIATRRPAVTPVSVTPVSVRRVLPSLPWSGCHDVSVSRDRLAAVFARRRARLRSRRYATAALNPPTAPGATVPVTTPDGARLRVRVYGPAEGRPIVLVHGWGCCLEYWNPQINAFAEEYRLICYDQRGHGESGLGADGPSIDQLGDDLATVLAATLRPGEPALVVGHSMGGITVQAWAARHRDQFDSHAAGAILANTTSGRIATGTELLPGFNVPLRILGRRVQLSARLLVSLLGLPLPIPGGPLVKWLIRWRIMSRNATPDEVAFVLNIVRSCPPRGRARVERMLAEFDLGPAAEHLTVPTTVIAGDRDRLLPLAMSRALADALARVGSLVDLHILPTGHAANIEATNRFNAELAAAARRAFDTPSATTG</sequence>
<keyword evidence="2" id="KW-0378">Hydrolase</keyword>
<evidence type="ECO:0000259" key="1">
    <source>
        <dbReference type="Pfam" id="PF12146"/>
    </source>
</evidence>
<dbReference type="PANTHER" id="PTHR43433:SF5">
    <property type="entry name" value="AB HYDROLASE-1 DOMAIN-CONTAINING PROTEIN"/>
    <property type="match status" value="1"/>
</dbReference>
<dbReference type="AlphaFoldDB" id="A0A516NU68"/>
<dbReference type="InterPro" id="IPR050471">
    <property type="entry name" value="AB_hydrolase"/>
</dbReference>
<organism evidence="2 3">
    <name type="scientific">Nocardia otitidiscaviarum</name>
    <dbReference type="NCBI Taxonomy" id="1823"/>
    <lineage>
        <taxon>Bacteria</taxon>
        <taxon>Bacillati</taxon>
        <taxon>Actinomycetota</taxon>
        <taxon>Actinomycetes</taxon>
        <taxon>Mycobacteriales</taxon>
        <taxon>Nocardiaceae</taxon>
        <taxon>Nocardia</taxon>
    </lineage>
</organism>
<dbReference type="InterPro" id="IPR029058">
    <property type="entry name" value="AB_hydrolase_fold"/>
</dbReference>
<dbReference type="Gene3D" id="3.40.50.1820">
    <property type="entry name" value="alpha/beta hydrolase"/>
    <property type="match status" value="1"/>
</dbReference>
<feature type="domain" description="Serine aminopeptidase S33" evidence="1">
    <location>
        <begin position="105"/>
        <end position="337"/>
    </location>
</feature>
<evidence type="ECO:0000313" key="3">
    <source>
        <dbReference type="Proteomes" id="UP000317039"/>
    </source>
</evidence>